<dbReference type="Pfam" id="PF16192">
    <property type="entry name" value="PMT_4TMC"/>
    <property type="match status" value="1"/>
</dbReference>
<accession>A0ABR2K6S0</accession>
<evidence type="ECO:0000256" key="8">
    <source>
        <dbReference type="ARBA" id="ARBA00023136"/>
    </source>
</evidence>
<evidence type="ECO:0000256" key="4">
    <source>
        <dbReference type="ARBA" id="ARBA00022676"/>
    </source>
</evidence>
<evidence type="ECO:0000259" key="11">
    <source>
        <dbReference type="Pfam" id="PF16192"/>
    </source>
</evidence>
<comment type="pathway">
    <text evidence="2">Protein modification; protein glycosylation.</text>
</comment>
<feature type="domain" description="ArnT-like N-terminal" evidence="10">
    <location>
        <begin position="17"/>
        <end position="244"/>
    </location>
</feature>
<keyword evidence="8 9" id="KW-0472">Membrane</keyword>
<evidence type="ECO:0000313" key="13">
    <source>
        <dbReference type="Proteomes" id="UP001470230"/>
    </source>
</evidence>
<dbReference type="InterPro" id="IPR003342">
    <property type="entry name" value="ArnT-like_N"/>
</dbReference>
<evidence type="ECO:0000256" key="9">
    <source>
        <dbReference type="SAM" id="Phobius"/>
    </source>
</evidence>
<dbReference type="PANTHER" id="PTHR10050:SF46">
    <property type="entry name" value="PROTEIN O-MANNOSYL-TRANSFERASE 2"/>
    <property type="match status" value="1"/>
</dbReference>
<comment type="caution">
    <text evidence="12">The sequence shown here is derived from an EMBL/GenBank/DDBJ whole genome shotgun (WGS) entry which is preliminary data.</text>
</comment>
<dbReference type="InterPro" id="IPR032421">
    <property type="entry name" value="PMT_4TMC"/>
</dbReference>
<evidence type="ECO:0000256" key="5">
    <source>
        <dbReference type="ARBA" id="ARBA00022679"/>
    </source>
</evidence>
<keyword evidence="4" id="KW-0328">Glycosyltransferase</keyword>
<evidence type="ECO:0000256" key="3">
    <source>
        <dbReference type="ARBA" id="ARBA00007222"/>
    </source>
</evidence>
<comment type="similarity">
    <text evidence="3">Belongs to the glycosyltransferase 39 family.</text>
</comment>
<feature type="transmembrane region" description="Helical" evidence="9">
    <location>
        <begin position="12"/>
        <end position="30"/>
    </location>
</feature>
<keyword evidence="6 9" id="KW-0812">Transmembrane</keyword>
<evidence type="ECO:0000256" key="1">
    <source>
        <dbReference type="ARBA" id="ARBA00004127"/>
    </source>
</evidence>
<gene>
    <name evidence="12" type="ORF">M9Y10_037847</name>
</gene>
<feature type="transmembrane region" description="Helical" evidence="9">
    <location>
        <begin position="415"/>
        <end position="434"/>
    </location>
</feature>
<comment type="subcellular location">
    <subcellularLocation>
        <location evidence="1">Endomembrane system</location>
        <topology evidence="1">Multi-pass membrane protein</topology>
    </subcellularLocation>
</comment>
<keyword evidence="5" id="KW-0808">Transferase</keyword>
<name>A0ABR2K6S0_9EUKA</name>
<feature type="transmembrane region" description="Helical" evidence="9">
    <location>
        <begin position="226"/>
        <end position="249"/>
    </location>
</feature>
<organism evidence="12 13">
    <name type="scientific">Tritrichomonas musculus</name>
    <dbReference type="NCBI Taxonomy" id="1915356"/>
    <lineage>
        <taxon>Eukaryota</taxon>
        <taxon>Metamonada</taxon>
        <taxon>Parabasalia</taxon>
        <taxon>Tritrichomonadida</taxon>
        <taxon>Tritrichomonadidae</taxon>
        <taxon>Tritrichomonas</taxon>
    </lineage>
</organism>
<keyword evidence="13" id="KW-1185">Reference proteome</keyword>
<feature type="transmembrane region" description="Helical" evidence="9">
    <location>
        <begin position="281"/>
        <end position="299"/>
    </location>
</feature>
<dbReference type="PANTHER" id="PTHR10050">
    <property type="entry name" value="DOLICHYL-PHOSPHATE-MANNOSE--PROTEIN MANNOSYLTRANSFERASE"/>
    <property type="match status" value="1"/>
</dbReference>
<feature type="transmembrane region" description="Helical" evidence="9">
    <location>
        <begin position="115"/>
        <end position="139"/>
    </location>
</feature>
<dbReference type="InterPro" id="IPR027005">
    <property type="entry name" value="PMT-like"/>
</dbReference>
<feature type="transmembrane region" description="Helical" evidence="9">
    <location>
        <begin position="362"/>
        <end position="379"/>
    </location>
</feature>
<evidence type="ECO:0008006" key="14">
    <source>
        <dbReference type="Google" id="ProtNLM"/>
    </source>
</evidence>
<evidence type="ECO:0000313" key="12">
    <source>
        <dbReference type="EMBL" id="KAK8886814.1"/>
    </source>
</evidence>
<reference evidence="12 13" key="1">
    <citation type="submission" date="2024-04" db="EMBL/GenBank/DDBJ databases">
        <title>Tritrichomonas musculus Genome.</title>
        <authorList>
            <person name="Alves-Ferreira E."/>
            <person name="Grigg M."/>
            <person name="Lorenzi H."/>
            <person name="Galac M."/>
        </authorList>
    </citation>
    <scope>NUCLEOTIDE SEQUENCE [LARGE SCALE GENOMIC DNA]</scope>
    <source>
        <strain evidence="12 13">EAF2021</strain>
    </source>
</reference>
<feature type="transmembrane region" description="Helical" evidence="9">
    <location>
        <begin position="178"/>
        <end position="205"/>
    </location>
</feature>
<dbReference type="Proteomes" id="UP001470230">
    <property type="component" value="Unassembled WGS sequence"/>
</dbReference>
<dbReference type="Pfam" id="PF02366">
    <property type="entry name" value="PMT"/>
    <property type="match status" value="1"/>
</dbReference>
<keyword evidence="7 9" id="KW-1133">Transmembrane helix</keyword>
<evidence type="ECO:0000256" key="6">
    <source>
        <dbReference type="ARBA" id="ARBA00022692"/>
    </source>
</evidence>
<feature type="domain" description="Protein O-mannosyl-transferase C-terminal four TM" evidence="11">
    <location>
        <begin position="301"/>
        <end position="442"/>
    </location>
</feature>
<evidence type="ECO:0000259" key="10">
    <source>
        <dbReference type="Pfam" id="PF02366"/>
    </source>
</evidence>
<feature type="transmembrane region" description="Helical" evidence="9">
    <location>
        <begin position="151"/>
        <end position="172"/>
    </location>
</feature>
<proteinExistence type="inferred from homology"/>
<protein>
    <recommendedName>
        <fullName evidence="14">Dolichyl-phosphate-mannose--protein mannosyltransferase</fullName>
    </recommendedName>
</protein>
<dbReference type="EMBL" id="JAPFFF010000006">
    <property type="protein sequence ID" value="KAK8886814.1"/>
    <property type="molecule type" value="Genomic_DNA"/>
</dbReference>
<evidence type="ECO:0000256" key="7">
    <source>
        <dbReference type="ARBA" id="ARBA00022989"/>
    </source>
</evidence>
<feature type="transmembrane region" description="Helical" evidence="9">
    <location>
        <begin position="385"/>
        <end position="403"/>
    </location>
</feature>
<sequence length="471" mass="54836">MTNVAIFNTLDCFLLICITFISLTTRLWLISIPDSITFDEVYFGNFTNYYLHRTYFHDIHPPFAKLTMAFIAYLTGYKGHINFANDPKNRYLENEINYISLRLTPAIFQSFCFPLVYSTLRCLGFCSFTSFAASIAIIFEPSFLTEGRFILSDGILHFYSCLNMFALSIFIIDYEPEYLWFASLSLGAAISCKHTAFGLIAFDGISQLIWIYKFRPTFKEVIKRALLFLGPAICFFYFSYVIHFIILIYHGPKESFLSPEISKTLLKNGSYCGLNLYEPSLLGRIVYLVYITFAGHMIPLKPHPYESRPQYWPLLLDKCMIYSSFPSRTVMLNGSPLIYYPATFSLIIVFFSIIFRKADCRHFLLLSGWAFSYFPFYLIPRSMYLYHYLIPLIFSVMCQASIIETLFKENQTVKCFLLLTMIFCGISSFVFWYPTIYGTYCEGCLEVRKWSRFWFDSSSDVNITDNNQTVL</sequence>
<evidence type="ECO:0000256" key="2">
    <source>
        <dbReference type="ARBA" id="ARBA00004922"/>
    </source>
</evidence>
<feature type="transmembrane region" description="Helical" evidence="9">
    <location>
        <begin position="337"/>
        <end position="355"/>
    </location>
</feature>